<comment type="caution">
    <text evidence="6">The sequence shown here is derived from an EMBL/GenBank/DDBJ whole genome shotgun (WGS) entry which is preliminary data.</text>
</comment>
<dbReference type="SUPFAM" id="SSF50985">
    <property type="entry name" value="RCC1/BLIP-II"/>
    <property type="match status" value="1"/>
</dbReference>
<feature type="compositionally biased region" description="Gly residues" evidence="4">
    <location>
        <begin position="988"/>
        <end position="1010"/>
    </location>
</feature>
<evidence type="ECO:0000313" key="6">
    <source>
        <dbReference type="EMBL" id="GMH67203.1"/>
    </source>
</evidence>
<accession>A0A9W7E6B6</accession>
<dbReference type="GO" id="GO:0005085">
    <property type="term" value="F:guanyl-nucleotide exchange factor activity"/>
    <property type="evidence" value="ECO:0007669"/>
    <property type="project" value="TreeGrafter"/>
</dbReference>
<gene>
    <name evidence="6" type="ORF">TL16_g04617</name>
</gene>
<dbReference type="Gene3D" id="2.60.40.10">
    <property type="entry name" value="Immunoglobulins"/>
    <property type="match status" value="1"/>
</dbReference>
<feature type="region of interest" description="Disordered" evidence="4">
    <location>
        <begin position="784"/>
        <end position="833"/>
    </location>
</feature>
<evidence type="ECO:0000313" key="7">
    <source>
        <dbReference type="Proteomes" id="UP001162640"/>
    </source>
</evidence>
<reference evidence="7" key="1">
    <citation type="journal article" date="2023" name="Commun. Biol.">
        <title>Genome analysis of Parmales, the sister group of diatoms, reveals the evolutionary specialization of diatoms from phago-mixotrophs to photoautotrophs.</title>
        <authorList>
            <person name="Ban H."/>
            <person name="Sato S."/>
            <person name="Yoshikawa S."/>
            <person name="Yamada K."/>
            <person name="Nakamura Y."/>
            <person name="Ichinomiya M."/>
            <person name="Sato N."/>
            <person name="Blanc-Mathieu R."/>
            <person name="Endo H."/>
            <person name="Kuwata A."/>
            <person name="Ogata H."/>
        </authorList>
    </citation>
    <scope>NUCLEOTIDE SEQUENCE [LARGE SCALE GENOMIC DNA]</scope>
</reference>
<dbReference type="InterPro" id="IPR009091">
    <property type="entry name" value="RCC1/BLIP-II"/>
</dbReference>
<dbReference type="PANTHER" id="PTHR45982">
    <property type="entry name" value="REGULATOR OF CHROMOSOME CONDENSATION"/>
    <property type="match status" value="1"/>
</dbReference>
<evidence type="ECO:0000256" key="4">
    <source>
        <dbReference type="SAM" id="MobiDB-lite"/>
    </source>
</evidence>
<dbReference type="Pfam" id="PF25390">
    <property type="entry name" value="WD40_RLD"/>
    <property type="match status" value="1"/>
</dbReference>
<name>A0A9W7E6B6_9STRA</name>
<evidence type="ECO:0000256" key="2">
    <source>
        <dbReference type="ARBA" id="ARBA00022737"/>
    </source>
</evidence>
<evidence type="ECO:0000256" key="3">
    <source>
        <dbReference type="PROSITE-ProRule" id="PRU00235"/>
    </source>
</evidence>
<proteinExistence type="predicted"/>
<dbReference type="PROSITE" id="PS50012">
    <property type="entry name" value="RCC1_3"/>
    <property type="match status" value="5"/>
</dbReference>
<keyword evidence="1" id="KW-0344">Guanine-nucleotide releasing factor</keyword>
<keyword evidence="2" id="KW-0677">Repeat</keyword>
<dbReference type="Gene3D" id="2.130.10.30">
    <property type="entry name" value="Regulator of chromosome condensation 1/beta-lactamase-inhibitor protein II"/>
    <property type="match status" value="2"/>
</dbReference>
<feature type="compositionally biased region" description="Acidic residues" evidence="4">
    <location>
        <begin position="1011"/>
        <end position="1020"/>
    </location>
</feature>
<dbReference type="InterPro" id="IPR014756">
    <property type="entry name" value="Ig_E-set"/>
</dbReference>
<dbReference type="InterPro" id="IPR013783">
    <property type="entry name" value="Ig-like_fold"/>
</dbReference>
<dbReference type="PROSITE" id="PS00626">
    <property type="entry name" value="RCC1_2"/>
    <property type="match status" value="1"/>
</dbReference>
<dbReference type="SUPFAM" id="SSF81296">
    <property type="entry name" value="E set domains"/>
    <property type="match status" value="1"/>
</dbReference>
<organism evidence="6 7">
    <name type="scientific">Triparma laevis f. inornata</name>
    <dbReference type="NCBI Taxonomy" id="1714386"/>
    <lineage>
        <taxon>Eukaryota</taxon>
        <taxon>Sar</taxon>
        <taxon>Stramenopiles</taxon>
        <taxon>Ochrophyta</taxon>
        <taxon>Bolidophyceae</taxon>
        <taxon>Parmales</taxon>
        <taxon>Triparmaceae</taxon>
        <taxon>Triparma</taxon>
    </lineage>
</organism>
<feature type="repeat" description="RCC1" evidence="3">
    <location>
        <begin position="299"/>
        <end position="351"/>
    </location>
</feature>
<sequence>MGYLLPPPLPSLPFRGTKLTQISGSHGTTCSLGPTLTFLTLNPKHKVMEDLLPENIIDVSFGIDHAIALTGDGNLYSWGSSKWGQVGLGASPQNPLKPTLIKAGLSNKTIKSITCGSSHSACLTTSGDVYTWGRGFEGQTGHASSALEESVNDVITSVQLLPKCVSAFVKNPVKAVECGEKFTIVVCEDGSVWSWGEGGSGQLGCGRVTKQAVPKRVMEKCPLTGEKFVGASAGWGHTIAWTENGEVWAWGLNAYGQLGLGDTKARYEPCHIGGEDVSETKFKKITCGGNYCIGIDSDDVVWSWGSNGSSQLGLGNKGEHQNQPVRIEALCGKKVFLICATEKISMAYTPSQIYELNPPLGPISGGSKCRLVGGGFWASDNIVVRFIPPATAKKAVTRAAVGTFEEDLETGEQYVICKTPRFAQTGPVTVEVSMTGQAFTDNQQQYLYYPEPTVSRVTPGYVWSGGGEVIELDGSNLFNSDMLKVRFKGKSSKGEIVVPGKFKTMVTGQEVNEETEGMEDVIRKYIACKAPTLGDTPLPWETKISVALNGIDFKSLDGAFVFHDFKIGGVEPRSSPFAEGVEVKIVGESFFDSGKLIARMRWDHMEPVVDEESKEGEETMQAVEQVVWLPVRYGDRSNLYVDVLPLEGGDGIVKSLYAGLEPQWDSELESLGVKIDLSIDGGETFLEGTVDFQYYREFEWQPMQNSGGPMSGGTDVEFGTAGVTKVEASGETAVRFYTEDGLFEKFSLAECVSVPVEDEEWGEDGEERWRLKVICKTPSFEVVEVEGGKDEEKGGEEEEKVGGEEEEGAGEEEEEEKEGGEGEGEDGEEDIPAPKTVALTSKVLVDVAFNGVNFVEDCGSFEFYPVPTIAGLSKDVVSKAGTGLTIDGRGFFDSETIKVKFESEDGGVTIVDAKLVGGGSCVSVVVPDLEGGGVGEGGEGEEKKGEEEEKKEKEGGDEEEKEGGEGGEGEGDEGMWFGVSVSFNGTEFTGGVGVGFKWEGGGSGGGGGGGGEEEEEKEAA</sequence>
<dbReference type="AlphaFoldDB" id="A0A9W7E6B6"/>
<dbReference type="InterPro" id="IPR058923">
    <property type="entry name" value="RCC1-like_dom"/>
</dbReference>
<protein>
    <recommendedName>
        <fullName evidence="5">RCC1-like domain-containing protein</fullName>
    </recommendedName>
</protein>
<dbReference type="PANTHER" id="PTHR45982:SF1">
    <property type="entry name" value="REGULATOR OF CHROMOSOME CONDENSATION"/>
    <property type="match status" value="1"/>
</dbReference>
<feature type="compositionally biased region" description="Acidic residues" evidence="4">
    <location>
        <begin position="955"/>
        <end position="973"/>
    </location>
</feature>
<feature type="compositionally biased region" description="Acidic residues" evidence="4">
    <location>
        <begin position="793"/>
        <end position="831"/>
    </location>
</feature>
<evidence type="ECO:0000259" key="5">
    <source>
        <dbReference type="Pfam" id="PF25390"/>
    </source>
</evidence>
<dbReference type="PRINTS" id="PR00633">
    <property type="entry name" value="RCCNDNSATION"/>
</dbReference>
<dbReference type="CDD" id="cd00102">
    <property type="entry name" value="IPT"/>
    <property type="match status" value="2"/>
</dbReference>
<feature type="repeat" description="RCC1" evidence="3">
    <location>
        <begin position="190"/>
        <end position="244"/>
    </location>
</feature>
<feature type="region of interest" description="Disordered" evidence="4">
    <location>
        <begin position="927"/>
        <end position="1020"/>
    </location>
</feature>
<feature type="repeat" description="RCC1" evidence="3">
    <location>
        <begin position="73"/>
        <end position="126"/>
    </location>
</feature>
<dbReference type="EMBL" id="BLQM01000129">
    <property type="protein sequence ID" value="GMH67203.1"/>
    <property type="molecule type" value="Genomic_DNA"/>
</dbReference>
<feature type="compositionally biased region" description="Basic and acidic residues" evidence="4">
    <location>
        <begin position="940"/>
        <end position="954"/>
    </location>
</feature>
<dbReference type="GO" id="GO:0005737">
    <property type="term" value="C:cytoplasm"/>
    <property type="evidence" value="ECO:0007669"/>
    <property type="project" value="TreeGrafter"/>
</dbReference>
<feature type="repeat" description="RCC1" evidence="3">
    <location>
        <begin position="245"/>
        <end position="298"/>
    </location>
</feature>
<dbReference type="InterPro" id="IPR000408">
    <property type="entry name" value="Reg_chr_condens"/>
</dbReference>
<feature type="repeat" description="RCC1" evidence="3">
    <location>
        <begin position="127"/>
        <end position="189"/>
    </location>
</feature>
<dbReference type="InterPro" id="IPR051553">
    <property type="entry name" value="Ran_GTPase-activating"/>
</dbReference>
<feature type="domain" description="RCC1-like" evidence="5">
    <location>
        <begin position="41"/>
        <end position="346"/>
    </location>
</feature>
<evidence type="ECO:0000256" key="1">
    <source>
        <dbReference type="ARBA" id="ARBA00022658"/>
    </source>
</evidence>
<dbReference type="Proteomes" id="UP001162640">
    <property type="component" value="Unassembled WGS sequence"/>
</dbReference>